<dbReference type="PANTHER" id="PTHR42837">
    <property type="entry name" value="REGULATOR OF SIGMA-E PROTEASE RSEP"/>
    <property type="match status" value="1"/>
</dbReference>
<dbReference type="CDD" id="cd23081">
    <property type="entry name" value="cpPDZ_EcRseP-like"/>
    <property type="match status" value="1"/>
</dbReference>
<dbReference type="GO" id="GO:0016020">
    <property type="term" value="C:membrane"/>
    <property type="evidence" value="ECO:0007669"/>
    <property type="project" value="UniProtKB-SubCell"/>
</dbReference>
<feature type="transmembrane region" description="Helical" evidence="11">
    <location>
        <begin position="304"/>
        <end position="323"/>
    </location>
</feature>
<keyword evidence="6 11" id="KW-0378">Hydrolase</keyword>
<proteinExistence type="inferred from homology"/>
<dbReference type="PANTHER" id="PTHR42837:SF2">
    <property type="entry name" value="MEMBRANE METALLOPROTEASE ARASP2, CHLOROPLASTIC-RELATED"/>
    <property type="match status" value="1"/>
</dbReference>
<dbReference type="OrthoDB" id="9782003at2"/>
<comment type="cofactor">
    <cofactor evidence="1 11">
        <name>Zn(2+)</name>
        <dbReference type="ChEBI" id="CHEBI:29105"/>
    </cofactor>
</comment>
<evidence type="ECO:0000256" key="11">
    <source>
        <dbReference type="RuleBase" id="RU362031"/>
    </source>
</evidence>
<dbReference type="EC" id="3.4.24.-" evidence="11"/>
<dbReference type="Proteomes" id="UP000242754">
    <property type="component" value="Unassembled WGS sequence"/>
</dbReference>
<evidence type="ECO:0000256" key="5">
    <source>
        <dbReference type="ARBA" id="ARBA00022692"/>
    </source>
</evidence>
<evidence type="ECO:0000256" key="9">
    <source>
        <dbReference type="ARBA" id="ARBA00023049"/>
    </source>
</evidence>
<keyword evidence="5 11" id="KW-0812">Transmembrane</keyword>
<dbReference type="STRING" id="140314.SAMN04488076_105145"/>
<dbReference type="SMART" id="SM00228">
    <property type="entry name" value="PDZ"/>
    <property type="match status" value="1"/>
</dbReference>
<evidence type="ECO:0000313" key="13">
    <source>
        <dbReference type="EMBL" id="CZQ86811.1"/>
    </source>
</evidence>
<evidence type="ECO:0000256" key="2">
    <source>
        <dbReference type="ARBA" id="ARBA00004141"/>
    </source>
</evidence>
<dbReference type="EMBL" id="FJNE01000002">
    <property type="protein sequence ID" value="CZQ86811.1"/>
    <property type="molecule type" value="Genomic_DNA"/>
</dbReference>
<keyword evidence="10 11" id="KW-0472">Membrane</keyword>
<comment type="subcellular location">
    <subcellularLocation>
        <location evidence="2">Membrane</location>
        <topology evidence="2">Multi-pass membrane protein</topology>
    </subcellularLocation>
</comment>
<keyword evidence="14" id="KW-1185">Reference proteome</keyword>
<evidence type="ECO:0000256" key="8">
    <source>
        <dbReference type="ARBA" id="ARBA00022989"/>
    </source>
</evidence>
<dbReference type="AlphaFoldDB" id="A0A143YEA0"/>
<evidence type="ECO:0000256" key="6">
    <source>
        <dbReference type="ARBA" id="ARBA00022801"/>
    </source>
</evidence>
<evidence type="ECO:0000256" key="10">
    <source>
        <dbReference type="ARBA" id="ARBA00023136"/>
    </source>
</evidence>
<evidence type="ECO:0000256" key="1">
    <source>
        <dbReference type="ARBA" id="ARBA00001947"/>
    </source>
</evidence>
<evidence type="ECO:0000313" key="14">
    <source>
        <dbReference type="Proteomes" id="UP000242754"/>
    </source>
</evidence>
<dbReference type="InterPro" id="IPR008915">
    <property type="entry name" value="Peptidase_M50"/>
</dbReference>
<reference evidence="13 14" key="1">
    <citation type="submission" date="2016-02" db="EMBL/GenBank/DDBJ databases">
        <authorList>
            <person name="Wen L."/>
            <person name="He K."/>
            <person name="Yang H."/>
        </authorList>
    </citation>
    <scope>NUCLEOTIDE SEQUENCE [LARGE SCALE GENOMIC DNA]</scope>
    <source>
        <strain evidence="13">Trichococcus palustris</strain>
    </source>
</reference>
<evidence type="ECO:0000259" key="12">
    <source>
        <dbReference type="SMART" id="SM00228"/>
    </source>
</evidence>
<sequence length="424" mass="46077">MFQTIITFIIVFSILVIIHEFGHFYFAKKSGILVREFAIGMGPKVFSHRKNGTTYTVRILPIGGYVRMAGLGDENVDLKPGMPVKISVDDEQMVTQIDLSNKQQIHAVPIEILAADLEDKLFIKGIIPGSADPVTYKVKRDATVIEQDGTEVQIAPIDVQYQSAPLLNRMMTNFAGPMNNFILGIAVFIAIAFMQGGVMANDSRLGEIQSGSPAEQAGLQRDDEIVAVNGKAVDTWTALVEAIQVNPEKAVTLSVITDGQAEREVVVTPDKKTDAKGNVYGLIGVAAPMDTSISAKVSYGFQQFWLIATSIFSLIFSMFRTGFKADAFGGPVAIYAATEQVVSYGFLSTLSFLAYLSINLGVVNLLPIPALDGGKILLNIIEGVRGKPMEPEKEGIITAIGFGLLLLLMVLVTWNDIQRFFFGQ</sequence>
<feature type="transmembrane region" description="Helical" evidence="11">
    <location>
        <begin position="178"/>
        <end position="198"/>
    </location>
</feature>
<keyword evidence="8 11" id="KW-1133">Transmembrane helix</keyword>
<dbReference type="GO" id="GO:0046872">
    <property type="term" value="F:metal ion binding"/>
    <property type="evidence" value="ECO:0007669"/>
    <property type="project" value="UniProtKB-KW"/>
</dbReference>
<dbReference type="InterPro" id="IPR041489">
    <property type="entry name" value="PDZ_6"/>
</dbReference>
<gene>
    <name evidence="13" type="ORF">Tpal_815</name>
</gene>
<comment type="similarity">
    <text evidence="3 11">Belongs to the peptidase M50B family.</text>
</comment>
<dbReference type="Gene3D" id="2.30.42.10">
    <property type="match status" value="1"/>
</dbReference>
<feature type="transmembrane region" description="Helical" evidence="11">
    <location>
        <begin position="344"/>
        <end position="368"/>
    </location>
</feature>
<dbReference type="InterPro" id="IPR001478">
    <property type="entry name" value="PDZ"/>
</dbReference>
<dbReference type="Pfam" id="PF02163">
    <property type="entry name" value="Peptidase_M50"/>
    <property type="match status" value="1"/>
</dbReference>
<accession>A0A143YEA0</accession>
<keyword evidence="11" id="KW-0479">Metal-binding</keyword>
<keyword evidence="7 11" id="KW-0862">Zinc</keyword>
<dbReference type="RefSeq" id="WP_087031763.1">
    <property type="nucleotide sequence ID" value="NZ_FJNE01000002.1"/>
</dbReference>
<feature type="transmembrane region" description="Helical" evidence="11">
    <location>
        <begin position="395"/>
        <end position="414"/>
    </location>
</feature>
<evidence type="ECO:0000256" key="3">
    <source>
        <dbReference type="ARBA" id="ARBA00007931"/>
    </source>
</evidence>
<dbReference type="InterPro" id="IPR004387">
    <property type="entry name" value="Pept_M50_Zn"/>
</dbReference>
<feature type="transmembrane region" description="Helical" evidence="11">
    <location>
        <begin position="6"/>
        <end position="26"/>
    </location>
</feature>
<evidence type="ECO:0000256" key="4">
    <source>
        <dbReference type="ARBA" id="ARBA00022670"/>
    </source>
</evidence>
<dbReference type="SUPFAM" id="SSF50156">
    <property type="entry name" value="PDZ domain-like"/>
    <property type="match status" value="1"/>
</dbReference>
<organism evidence="13 14">
    <name type="scientific">Trichococcus palustris</name>
    <dbReference type="NCBI Taxonomy" id="140314"/>
    <lineage>
        <taxon>Bacteria</taxon>
        <taxon>Bacillati</taxon>
        <taxon>Bacillota</taxon>
        <taxon>Bacilli</taxon>
        <taxon>Lactobacillales</taxon>
        <taxon>Carnobacteriaceae</taxon>
        <taxon>Trichococcus</taxon>
    </lineage>
</organism>
<dbReference type="Pfam" id="PF17820">
    <property type="entry name" value="PDZ_6"/>
    <property type="match status" value="1"/>
</dbReference>
<keyword evidence="9 11" id="KW-0482">Metalloprotease</keyword>
<feature type="domain" description="PDZ" evidence="12">
    <location>
        <begin position="183"/>
        <end position="259"/>
    </location>
</feature>
<name>A0A143YEA0_9LACT</name>
<keyword evidence="4" id="KW-0645">Protease</keyword>
<dbReference type="GO" id="GO:0006508">
    <property type="term" value="P:proteolysis"/>
    <property type="evidence" value="ECO:0007669"/>
    <property type="project" value="UniProtKB-KW"/>
</dbReference>
<dbReference type="CDD" id="cd06163">
    <property type="entry name" value="S2P-M50_PDZ_RseP-like"/>
    <property type="match status" value="1"/>
</dbReference>
<evidence type="ECO:0000256" key="7">
    <source>
        <dbReference type="ARBA" id="ARBA00022833"/>
    </source>
</evidence>
<dbReference type="InterPro" id="IPR036034">
    <property type="entry name" value="PDZ_sf"/>
</dbReference>
<dbReference type="GO" id="GO:0004222">
    <property type="term" value="F:metalloendopeptidase activity"/>
    <property type="evidence" value="ECO:0007669"/>
    <property type="project" value="InterPro"/>
</dbReference>
<dbReference type="NCBIfam" id="TIGR00054">
    <property type="entry name" value="RIP metalloprotease RseP"/>
    <property type="match status" value="1"/>
</dbReference>
<protein>
    <recommendedName>
        <fullName evidence="11">Zinc metalloprotease</fullName>
        <ecNumber evidence="11">3.4.24.-</ecNumber>
    </recommendedName>
</protein>